<dbReference type="PANTHER" id="PTHR46344">
    <property type="entry name" value="OS02G0202900 PROTEIN"/>
    <property type="match status" value="1"/>
</dbReference>
<keyword evidence="2" id="KW-0677">Repeat</keyword>
<keyword evidence="5" id="KW-1185">Reference proteome</keyword>
<evidence type="ECO:0000256" key="2">
    <source>
        <dbReference type="ARBA" id="ARBA00022737"/>
    </source>
</evidence>
<dbReference type="PANTHER" id="PTHR46344:SF27">
    <property type="entry name" value="KELCH REPEAT SUPERFAMILY PROTEIN"/>
    <property type="match status" value="1"/>
</dbReference>
<feature type="domain" description="DUF6603" evidence="3">
    <location>
        <begin position="423"/>
        <end position="980"/>
    </location>
</feature>
<keyword evidence="1" id="KW-0880">Kelch repeat</keyword>
<proteinExistence type="predicted"/>
<gene>
    <name evidence="4" type="ORF">GCM10022419_082150</name>
</gene>
<name>A0ABP6YPE5_9ACTN</name>
<dbReference type="RefSeq" id="WP_345570607.1">
    <property type="nucleotide sequence ID" value="NZ_BAABDQ010000023.1"/>
</dbReference>
<dbReference type="InterPro" id="IPR006652">
    <property type="entry name" value="Kelch_1"/>
</dbReference>
<dbReference type="Gene3D" id="2.130.10.80">
    <property type="entry name" value="Galactose oxidase/kelch, beta-propeller"/>
    <property type="match status" value="4"/>
</dbReference>
<organism evidence="4 5">
    <name type="scientific">Nonomuraea rosea</name>
    <dbReference type="NCBI Taxonomy" id="638574"/>
    <lineage>
        <taxon>Bacteria</taxon>
        <taxon>Bacillati</taxon>
        <taxon>Actinomycetota</taxon>
        <taxon>Actinomycetes</taxon>
        <taxon>Streptosporangiales</taxon>
        <taxon>Streptosporangiaceae</taxon>
        <taxon>Nonomuraea</taxon>
    </lineage>
</organism>
<dbReference type="InterPro" id="IPR046538">
    <property type="entry name" value="DUF6603"/>
</dbReference>
<protein>
    <recommendedName>
        <fullName evidence="3">DUF6603 domain-containing protein</fullName>
    </recommendedName>
</protein>
<dbReference type="SUPFAM" id="SSF117281">
    <property type="entry name" value="Kelch motif"/>
    <property type="match status" value="2"/>
</dbReference>
<evidence type="ECO:0000313" key="4">
    <source>
        <dbReference type="EMBL" id="GAA3587465.1"/>
    </source>
</evidence>
<reference evidence="5" key="1">
    <citation type="journal article" date="2019" name="Int. J. Syst. Evol. Microbiol.">
        <title>The Global Catalogue of Microorganisms (GCM) 10K type strain sequencing project: providing services to taxonomists for standard genome sequencing and annotation.</title>
        <authorList>
            <consortium name="The Broad Institute Genomics Platform"/>
            <consortium name="The Broad Institute Genome Sequencing Center for Infectious Disease"/>
            <person name="Wu L."/>
            <person name="Ma J."/>
        </authorList>
    </citation>
    <scope>NUCLEOTIDE SEQUENCE [LARGE SCALE GENOMIC DNA]</scope>
    <source>
        <strain evidence="5">JCM 17326</strain>
    </source>
</reference>
<dbReference type="Proteomes" id="UP001500630">
    <property type="component" value="Unassembled WGS sequence"/>
</dbReference>
<evidence type="ECO:0000259" key="3">
    <source>
        <dbReference type="Pfam" id="PF20248"/>
    </source>
</evidence>
<dbReference type="InterPro" id="IPR037293">
    <property type="entry name" value="Gal_Oxidase_central_sf"/>
</dbReference>
<evidence type="ECO:0000313" key="5">
    <source>
        <dbReference type="Proteomes" id="UP001500630"/>
    </source>
</evidence>
<dbReference type="SMART" id="SM00612">
    <property type="entry name" value="Kelch"/>
    <property type="match status" value="6"/>
</dbReference>
<accession>A0ABP6YPE5</accession>
<evidence type="ECO:0000256" key="1">
    <source>
        <dbReference type="ARBA" id="ARBA00022441"/>
    </source>
</evidence>
<dbReference type="InterPro" id="IPR015915">
    <property type="entry name" value="Kelch-typ_b-propeller"/>
</dbReference>
<sequence>MALSVESLMLEVGKAFAPLEQRLRGDEIPLLFAEIGLPAPGVVLAAQPVRAAVEGAATALSGLPRSLSDLAAAIEAEDAARIAESVAAISRLVTTVADAAGVVAGAIRAAAAAAGPNRAEVEAFAGELPERLFGFALITYLQDRKPIIANVLELIGVLESTPIAATPAAPTHVRRVLRLDRLSGFLRDPVGTLTELYRWGGPDFDWDLLLQRLSIFLTTVSHFAFPQPGPPPFLRVAGVDIGRTDDQIPGVAATLRLDAKDHLELIVPVNDSVALVATADAAMEAEAAVELLPPAALRIVPPTGEVRGSVRFGVQAPPTAGGPPLVILGTAGGSRVEARSLRITGGADLDWNAAERRAEGELVLEAAVEGGKVVLNLADADGFLGAILPFGSIELDADLGLSWSSATGLRFRGTGGVEADIPVDLQVGPAEIRSLHLGLRLTDDAVALEVSGTVGAQLGPIAAVADRMGAVIKLSRENGALDLDVGFKPPTGVGLKISANGASGGGFLSFDPDRGEYAGALELEIVDLIAVKGIGLITTRQPDGSPGFSLLIVLTAEFPSGIQLGAGFTLLAVGGLLGLNRRMDLQALMEGVRTRAIESVAFPKDVVANAPRILSDLGRFFPVQQGTFLIGPMAKIGWGTPPLITASIGLIIEVPGNIAILGVVRAALPSPEDPLLLLQAQFLGALERDKGRLWFFAKLVESRIVGMTVEGGMGLLVAWSGDRELIVTIGGFHPGFNPPPLPFPTPGRLAVDLLNRGRQLIRVTGYFALTPNTVQFGGGVEVRLGFSSFGVEGHLTLDGLINRDPFRYKARSSGHVSLKAFGVGVFSISLDLTLEGPAPWRVHGRGSIGFLFFSISADFDISFGEELALFVPPILGLPLLVSEIAKNESWETRLPGGGVRTLVSLRGLPAGDDLVLHPLGTLVVRQRALPLGVRVDQVGGQPITDGRRFSLTTPQNGGFVEKSVTGEKFAMAQFQKMSDAAKLSRPSFETQDAGLELTSDQGNLATARVVRRAVRFELHLIDSAAGAAAQPAGVALAAVAGAPVQRFHSISEPVFDELLRGSSTSRSGLSARQARQRQPFLAEDTVRIDEQRFVVAYVKSNRQAFPPSRPGTTTRRVPSTFRSRAVAEDALAGFVTLDPNLAGQLHVIPAAEAAVTPGVPGTWSPAGVLPAPVSEVDLVPLQNGRVLIAGGTGPDGSPVPVTQLFDPAGDSWATGPALGAARRRHATTRLQDGRVLVTGGQGGGPAPLASAELFDPAAGRWTPAAGLAVARHGHSATVLGDGRILVAGGSGARDGQEDGALASAELYDPATARWTSTGTLSSARTGHQAVLLDDGRVLVTGGLLPTGAGRAEPLSYCEVFDPAGGEWSTTGSLGTARAGHQAVLLTDHRVLVIGGDPVVAADGTLDPHSLASAELYDPVGEVWSPARPMPDGGRTGHRAILLRSGEVLVTGGAGAPGRSAGFRSVISYDSRSGTWRTLGGLLLGRSAHAVAELPDDRVLAAAGVAGTDPTGTGEVLIP</sequence>
<dbReference type="Pfam" id="PF20248">
    <property type="entry name" value="DUF6603"/>
    <property type="match status" value="1"/>
</dbReference>
<dbReference type="EMBL" id="BAABDQ010000023">
    <property type="protein sequence ID" value="GAA3587465.1"/>
    <property type="molecule type" value="Genomic_DNA"/>
</dbReference>
<dbReference type="Pfam" id="PF24681">
    <property type="entry name" value="Kelch_KLHDC2_KLHL20_DRC7"/>
    <property type="match status" value="1"/>
</dbReference>
<comment type="caution">
    <text evidence="4">The sequence shown here is derived from an EMBL/GenBank/DDBJ whole genome shotgun (WGS) entry which is preliminary data.</text>
</comment>